<name>A0A2H4J517_9CAUD</name>
<accession>A0A2H4J517</accession>
<evidence type="ECO:0000313" key="4">
    <source>
        <dbReference type="EMBL" id="ASN68198.1"/>
    </source>
</evidence>
<protein>
    <recommendedName>
        <fullName evidence="1">Tip attachment protein J central straight fiber domain-containing protein</fullName>
    </recommendedName>
</protein>
<gene>
    <name evidence="5" type="ORF">10F10_2</name>
    <name evidence="2" type="ORF">2AX2_35</name>
    <name evidence="8" type="ORF">3S7_34</name>
    <name evidence="6" type="ORF">7F11_54</name>
    <name evidence="4" type="ORF">7S5_73</name>
    <name evidence="7" type="ORF">8AX2_53</name>
    <name evidence="3" type="ORF">8S4_13</name>
    <name evidence="9" type="ORF">9AX4_13</name>
</gene>
<dbReference type="Pfam" id="PF09327">
    <property type="entry name" value="Phage_Tail_Tip"/>
    <property type="match status" value="1"/>
</dbReference>
<dbReference type="EMBL" id="MF417839">
    <property type="protein sequence ID" value="ASN67408.1"/>
    <property type="molecule type" value="Genomic_DNA"/>
</dbReference>
<dbReference type="EMBL" id="MF417931">
    <property type="protein sequence ID" value="ASN71714.1"/>
    <property type="molecule type" value="Genomic_DNA"/>
</dbReference>
<evidence type="ECO:0000313" key="2">
    <source>
        <dbReference type="EMBL" id="ASN67408.1"/>
    </source>
</evidence>
<evidence type="ECO:0000313" key="9">
    <source>
        <dbReference type="EMBL" id="ASN71973.1"/>
    </source>
</evidence>
<organism evidence="2">
    <name type="scientific">uncultured Caudovirales phage</name>
    <dbReference type="NCBI Taxonomy" id="2100421"/>
    <lineage>
        <taxon>Viruses</taxon>
        <taxon>Duplodnaviria</taxon>
        <taxon>Heunggongvirae</taxon>
        <taxon>Uroviricota</taxon>
        <taxon>Caudoviricetes</taxon>
        <taxon>Peduoviridae</taxon>
        <taxon>Maltschvirus</taxon>
        <taxon>Maltschvirus maltsch</taxon>
    </lineage>
</organism>
<dbReference type="EMBL" id="MF417883">
    <property type="protein sequence ID" value="ASN68950.1"/>
    <property type="molecule type" value="Genomic_DNA"/>
</dbReference>
<feature type="domain" description="Tip attachment protein J central straight fiber" evidence="1">
    <location>
        <begin position="67"/>
        <end position="104"/>
    </location>
</feature>
<evidence type="ECO:0000313" key="8">
    <source>
        <dbReference type="EMBL" id="ASN71714.1"/>
    </source>
</evidence>
<proteinExistence type="predicted"/>
<dbReference type="EMBL" id="MF417857">
    <property type="protein sequence ID" value="ASN67602.1"/>
    <property type="molecule type" value="Genomic_DNA"/>
</dbReference>
<dbReference type="EMBL" id="MF417873">
    <property type="protein sequence ID" value="ASN68198.1"/>
    <property type="molecule type" value="Genomic_DNA"/>
</dbReference>
<evidence type="ECO:0000313" key="5">
    <source>
        <dbReference type="EMBL" id="ASN68825.1"/>
    </source>
</evidence>
<dbReference type="EMBL" id="MF417938">
    <property type="protein sequence ID" value="ASN71973.1"/>
    <property type="molecule type" value="Genomic_DNA"/>
</dbReference>
<dbReference type="EMBL" id="MF417884">
    <property type="protein sequence ID" value="ASN69024.1"/>
    <property type="molecule type" value="Genomic_DNA"/>
</dbReference>
<evidence type="ECO:0000259" key="1">
    <source>
        <dbReference type="Pfam" id="PF09327"/>
    </source>
</evidence>
<sequence length="125" mass="13468">MSCSIQSSNYVPGVSGWKLDQATGTFEINGLPRERSNTVIKDGKLVISTNGAPQVVLGNLPDLRDAQELKPFIVVDGVTYIRQGFIDDATVTKALITQECSARITADSVMSARISALEAQISQLR</sequence>
<evidence type="ECO:0000313" key="3">
    <source>
        <dbReference type="EMBL" id="ASN67602.1"/>
    </source>
</evidence>
<dbReference type="InterPro" id="IPR015406">
    <property type="entry name" value="GpJ_CSF"/>
</dbReference>
<dbReference type="EMBL" id="MF417882">
    <property type="protein sequence ID" value="ASN68825.1"/>
    <property type="molecule type" value="Genomic_DNA"/>
</dbReference>
<evidence type="ECO:0000313" key="6">
    <source>
        <dbReference type="EMBL" id="ASN68950.1"/>
    </source>
</evidence>
<evidence type="ECO:0000313" key="7">
    <source>
        <dbReference type="EMBL" id="ASN69024.1"/>
    </source>
</evidence>
<reference evidence="2" key="1">
    <citation type="submission" date="2017-06" db="EMBL/GenBank/DDBJ databases">
        <title>Novel phages from South African skin metaviromes.</title>
        <authorList>
            <person name="van Zyl L.J."/>
            <person name="Abrahams Y."/>
            <person name="Stander E.A."/>
            <person name="Kirby B.M."/>
            <person name="Clavaud C."/>
            <person name="Farcet C."/>
            <person name="Breton L."/>
            <person name="Trindade M.I."/>
        </authorList>
    </citation>
    <scope>NUCLEOTIDE SEQUENCE</scope>
</reference>